<keyword evidence="2" id="KW-1185">Reference proteome</keyword>
<protein>
    <submittedName>
        <fullName evidence="1">Uncharacterized protein</fullName>
    </submittedName>
</protein>
<dbReference type="OrthoDB" id="662900at2759"/>
<comment type="caution">
    <text evidence="1">The sequence shown here is derived from an EMBL/GenBank/DDBJ whole genome shotgun (WGS) entry which is preliminary data.</text>
</comment>
<proteinExistence type="predicted"/>
<dbReference type="EMBL" id="PQIB02000007">
    <property type="protein sequence ID" value="RLN09458.1"/>
    <property type="molecule type" value="Genomic_DNA"/>
</dbReference>
<dbReference type="AlphaFoldDB" id="A0A3L6RUI7"/>
<evidence type="ECO:0000313" key="1">
    <source>
        <dbReference type="EMBL" id="RLN09458.1"/>
    </source>
</evidence>
<evidence type="ECO:0000313" key="2">
    <source>
        <dbReference type="Proteomes" id="UP000275267"/>
    </source>
</evidence>
<dbReference type="Proteomes" id="UP000275267">
    <property type="component" value="Unassembled WGS sequence"/>
</dbReference>
<organism evidence="1 2">
    <name type="scientific">Panicum miliaceum</name>
    <name type="common">Proso millet</name>
    <name type="synonym">Broomcorn millet</name>
    <dbReference type="NCBI Taxonomy" id="4540"/>
    <lineage>
        <taxon>Eukaryota</taxon>
        <taxon>Viridiplantae</taxon>
        <taxon>Streptophyta</taxon>
        <taxon>Embryophyta</taxon>
        <taxon>Tracheophyta</taxon>
        <taxon>Spermatophyta</taxon>
        <taxon>Magnoliopsida</taxon>
        <taxon>Liliopsida</taxon>
        <taxon>Poales</taxon>
        <taxon>Poaceae</taxon>
        <taxon>PACMAD clade</taxon>
        <taxon>Panicoideae</taxon>
        <taxon>Panicodae</taxon>
        <taxon>Paniceae</taxon>
        <taxon>Panicinae</taxon>
        <taxon>Panicum</taxon>
        <taxon>Panicum sect. Panicum</taxon>
    </lineage>
</organism>
<reference evidence="2" key="1">
    <citation type="journal article" date="2019" name="Nat. Commun.">
        <title>The genome of broomcorn millet.</title>
        <authorList>
            <person name="Zou C."/>
            <person name="Miki D."/>
            <person name="Li D."/>
            <person name="Tang Q."/>
            <person name="Xiao L."/>
            <person name="Rajput S."/>
            <person name="Deng P."/>
            <person name="Jia W."/>
            <person name="Huang R."/>
            <person name="Zhang M."/>
            <person name="Sun Y."/>
            <person name="Hu J."/>
            <person name="Fu X."/>
            <person name="Schnable P.S."/>
            <person name="Li F."/>
            <person name="Zhang H."/>
            <person name="Feng B."/>
            <person name="Zhu X."/>
            <person name="Liu R."/>
            <person name="Schnable J.C."/>
            <person name="Zhu J.-K."/>
            <person name="Zhang H."/>
        </authorList>
    </citation>
    <scope>NUCLEOTIDE SEQUENCE [LARGE SCALE GENOMIC DNA]</scope>
</reference>
<sequence>MAKALLAARFTTEVAPPQVVPKTMPRRTAQMRRLDPIAEDDDWDEQLPYCKNLTCARRVRVRLGRTGARRPGGRWCQQEAVRASHHGRGLVWQTTSSSCGGGWRPTR</sequence>
<gene>
    <name evidence="1" type="ORF">C2845_PM11G15180</name>
</gene>
<name>A0A3L6RUI7_PANMI</name>
<accession>A0A3L6RUI7</accession>